<gene>
    <name evidence="2" type="ORF">NU887_01905</name>
</gene>
<accession>A0A9X2P590</accession>
<keyword evidence="3" id="KW-1185">Reference proteome</keyword>
<dbReference type="InterPro" id="IPR055074">
    <property type="entry name" value="NOMO1-3_2nd"/>
</dbReference>
<dbReference type="Pfam" id="PF22904">
    <property type="entry name" value="NOMO1-like_2nd"/>
    <property type="match status" value="1"/>
</dbReference>
<name>A0A9X2P590_9BACT</name>
<sequence length="888" mass="99989">MKTFTTWLWKISKPVTLVSLLLLILGFSSPILAQREPDGEALLILSHPSTGQVYLNALFFGDEAYLPVGEVLSLLYIPSERLPSGKGLQGFFPDKKNPWTIDPLENKIIIKGLEETLPADKFYFAEMDLYIHPDYFLRIFGLRFMVNIINLSASFKSEYPLPIEERQKREMIRKKLESGRRVDESVPMLFDRNRKFLSLGLLDYVINYDKSNEGSNTSFQLRTGMEFLGGDLEGSISGIKNGRNINLDYSGLRWRYVLPGALKPEKNVLLTTVTAGQINTSSQTNSMALTGISISNNPVLPRQELDIFIIDGYTEADSEVELLIGGQLVDFTRADEVGYYRFNAPISFGTTFLSIRIYTPSGDVIIQDRQYQIPFTFLPKGFVTYNLQTGYLGNGLDSLSTSLATHGDIAIGLSNAITVKAGIDYGNAFGEKKKSNYYGISTRIFQQYLFNVDVIPDRYYRASGSVFYANNVNISTQFTEYKGQSEFTREGQFRDANLNVFLPFKLFGKFTGIRVSGEKIWLEGGFRSNFQGDFNTQLGRVSARLNYRGDLSGAYKISEDESWNAKSLLTSSLTYMLPRSPSLPVFVRGMFLRGQMRYDFNRNAPLALNMLLSQTLFKFGRLTLGYDRDLVKGLGQMQIGFLYDFTAVRTSSQFNKRGNTYSARQSFSGSLGFDPAGKILLPSNRDQVGRSGISVRMFIDQNNNEKYDKGEEIIPAKAVQLDRSANMLLGSDGILRMSQLQNYWTYKMTIDINALPDPTLAPKVTSFNLVAEPNRYKQIDIPLYRTGMIEGMAIIHKNGGQEGLGGLRIHLKKSGEENVLETIRTFSDGGFYTYSLLPGKYTLEIDEAQLDFMQARIVQKVLEFEIKALAEGDYVEGLNFELSTLESN</sequence>
<reference evidence="2" key="1">
    <citation type="submission" date="2022-08" db="EMBL/GenBank/DDBJ databases">
        <authorList>
            <person name="Zhang D."/>
        </authorList>
    </citation>
    <scope>NUCLEOTIDE SEQUENCE</scope>
    <source>
        <strain evidence="2">XJ19-11</strain>
    </source>
</reference>
<organism evidence="2 3">
    <name type="scientific">Aquiflexum gelatinilyticum</name>
    <dbReference type="NCBI Taxonomy" id="2961943"/>
    <lineage>
        <taxon>Bacteria</taxon>
        <taxon>Pseudomonadati</taxon>
        <taxon>Bacteroidota</taxon>
        <taxon>Cytophagia</taxon>
        <taxon>Cytophagales</taxon>
        <taxon>Cyclobacteriaceae</taxon>
        <taxon>Aquiflexum</taxon>
    </lineage>
</organism>
<protein>
    <recommendedName>
        <fullName evidence="1">NOMO second beta-sandwich domain-containing protein</fullName>
    </recommendedName>
</protein>
<comment type="caution">
    <text evidence="2">The sequence shown here is derived from an EMBL/GenBank/DDBJ whole genome shotgun (WGS) entry which is preliminary data.</text>
</comment>
<evidence type="ECO:0000313" key="3">
    <source>
        <dbReference type="Proteomes" id="UP001142175"/>
    </source>
</evidence>
<evidence type="ECO:0000259" key="1">
    <source>
        <dbReference type="Pfam" id="PF22904"/>
    </source>
</evidence>
<proteinExistence type="predicted"/>
<evidence type="ECO:0000313" key="2">
    <source>
        <dbReference type="EMBL" id="MCR9013767.1"/>
    </source>
</evidence>
<dbReference type="Proteomes" id="UP001142175">
    <property type="component" value="Unassembled WGS sequence"/>
</dbReference>
<dbReference type="AlphaFoldDB" id="A0A9X2P590"/>
<feature type="domain" description="NOMO second beta-sandwich" evidence="1">
    <location>
        <begin position="796"/>
        <end position="862"/>
    </location>
</feature>
<dbReference type="EMBL" id="JANSUY010000001">
    <property type="protein sequence ID" value="MCR9013767.1"/>
    <property type="molecule type" value="Genomic_DNA"/>
</dbReference>
<dbReference type="RefSeq" id="WP_258421661.1">
    <property type="nucleotide sequence ID" value="NZ_JANSUY010000001.1"/>
</dbReference>